<evidence type="ECO:0000256" key="1">
    <source>
        <dbReference type="ARBA" id="ARBA00022723"/>
    </source>
</evidence>
<protein>
    <recommendedName>
        <fullName evidence="6">SWIM-type domain-containing protein</fullName>
    </recommendedName>
</protein>
<feature type="compositionally biased region" description="Low complexity" evidence="5">
    <location>
        <begin position="1671"/>
        <end position="1684"/>
    </location>
</feature>
<feature type="compositionally biased region" description="Basic residues" evidence="5">
    <location>
        <begin position="1893"/>
        <end position="1902"/>
    </location>
</feature>
<dbReference type="PANTHER" id="PTHR22619:SF1">
    <property type="entry name" value="ZINC FINGER SWIM DOMAIN-CONTAINING PROTEIN 8"/>
    <property type="match status" value="1"/>
</dbReference>
<dbReference type="PROSITE" id="PS50966">
    <property type="entry name" value="ZF_SWIM"/>
    <property type="match status" value="1"/>
</dbReference>
<feature type="domain" description="SWIM-type" evidence="6">
    <location>
        <begin position="165"/>
        <end position="201"/>
    </location>
</feature>
<feature type="compositionally biased region" description="Basic and acidic residues" evidence="5">
    <location>
        <begin position="819"/>
        <end position="829"/>
    </location>
</feature>
<evidence type="ECO:0000259" key="6">
    <source>
        <dbReference type="PROSITE" id="PS50966"/>
    </source>
</evidence>
<proteinExistence type="predicted"/>
<dbReference type="Pfam" id="PF04434">
    <property type="entry name" value="SWIM"/>
    <property type="match status" value="1"/>
</dbReference>
<dbReference type="Pfam" id="PF25572">
    <property type="entry name" value="TPR_ZSWIM8"/>
    <property type="match status" value="1"/>
</dbReference>
<reference evidence="7" key="1">
    <citation type="submission" date="2020-11" db="EMBL/GenBank/DDBJ databases">
        <authorList>
            <person name="Tran Van P."/>
        </authorList>
    </citation>
    <scope>NUCLEOTIDE SEQUENCE</scope>
</reference>
<organism evidence="7">
    <name type="scientific">Timema tahoe</name>
    <dbReference type="NCBI Taxonomy" id="61484"/>
    <lineage>
        <taxon>Eukaryota</taxon>
        <taxon>Metazoa</taxon>
        <taxon>Ecdysozoa</taxon>
        <taxon>Arthropoda</taxon>
        <taxon>Hexapoda</taxon>
        <taxon>Insecta</taxon>
        <taxon>Pterygota</taxon>
        <taxon>Neoptera</taxon>
        <taxon>Polyneoptera</taxon>
        <taxon>Phasmatodea</taxon>
        <taxon>Timematodea</taxon>
        <taxon>Timematoidea</taxon>
        <taxon>Timematidae</taxon>
        <taxon>Timema</taxon>
    </lineage>
</organism>
<gene>
    <name evidence="7" type="ORF">TTEB3V08_LOCUS5554</name>
</gene>
<dbReference type="EMBL" id="OE001776">
    <property type="protein sequence ID" value="CAD7457561.1"/>
    <property type="molecule type" value="Genomic_DNA"/>
</dbReference>
<dbReference type="GO" id="GO:0008270">
    <property type="term" value="F:zinc ion binding"/>
    <property type="evidence" value="ECO:0007669"/>
    <property type="project" value="UniProtKB-KW"/>
</dbReference>
<feature type="region of interest" description="Disordered" evidence="5">
    <location>
        <begin position="856"/>
        <end position="875"/>
    </location>
</feature>
<keyword evidence="2 4" id="KW-0863">Zinc-finger</keyword>
<feature type="compositionally biased region" description="Polar residues" evidence="5">
    <location>
        <begin position="1237"/>
        <end position="1250"/>
    </location>
</feature>
<feature type="compositionally biased region" description="Low complexity" evidence="5">
    <location>
        <begin position="662"/>
        <end position="673"/>
    </location>
</feature>
<feature type="region of interest" description="Disordered" evidence="5">
    <location>
        <begin position="1892"/>
        <end position="1914"/>
    </location>
</feature>
<feature type="compositionally biased region" description="Polar residues" evidence="5">
    <location>
        <begin position="775"/>
        <end position="796"/>
    </location>
</feature>
<feature type="region of interest" description="Disordered" evidence="5">
    <location>
        <begin position="775"/>
        <end position="842"/>
    </location>
</feature>
<dbReference type="InterPro" id="IPR057945">
    <property type="entry name" value="TPR_ZSWIM8"/>
</dbReference>
<dbReference type="PANTHER" id="PTHR22619">
    <property type="entry name" value="ZINC FINGER SWIM DOMAIN CONTAINING PROTEIN 4, 5, 6"/>
    <property type="match status" value="1"/>
</dbReference>
<feature type="region of interest" description="Disordered" evidence="5">
    <location>
        <begin position="1647"/>
        <end position="1699"/>
    </location>
</feature>
<feature type="compositionally biased region" description="Basic and acidic residues" evidence="5">
    <location>
        <begin position="861"/>
        <end position="874"/>
    </location>
</feature>
<dbReference type="GO" id="GO:0031462">
    <property type="term" value="C:Cul2-RING ubiquitin ligase complex"/>
    <property type="evidence" value="ECO:0007669"/>
    <property type="project" value="TreeGrafter"/>
</dbReference>
<feature type="compositionally biased region" description="Low complexity" evidence="5">
    <location>
        <begin position="830"/>
        <end position="841"/>
    </location>
</feature>
<sequence>MLEWEDADRFSFEDSDRFEEDSLCSWSSEPESLCNNWRGWKRPTLGSGTFGTSKRSVEECGVQVPSLGELTARCVASHIPFELVEHVYPPVPEQLQLRIAFWSFPDNEEDIRLYSCLANGSADEFQRGEHLYRNKAVKEPLQIGFHLSASVLPPAPMVGQGRGQYNVAVTFDRRRITSCNCTCSSTAYWCSHVVAVCLHRIHLPTQVCLRAPVSESLSRLHREQLQKFAQYLISELPQQILPTAQRLLDELLSSQPSAINSVCGAPDPTAGASANDQTSWYLDEKTLHDNIKKILIKFCVPAPIVFSDVNYLSTTAPPAAAEWSSLLRPLRGREPEGMWNLLSIAREMFKRNDRNAVPLLEIITEECMACEQILVWWFNTKVALHNGSSGHGGGKHSNVNSNSHASQHACSSLCDEIVILWRLAAMNPGLSPDERELLLGQFRDWHLKIIEKVTKSRGVSTNPAIPGTNPNNSNKNANSFRNDVEAFSGFKPAVEACYLDWEDYPLPGITYVSGVNPLYHCPFTCFRHGESARTDNLVNSSQAVLNCDQPPHHLSHGLRYYFSHHKHGGFHNAKRPPRIGGFVEFSYTDRRQLNHHFQLSPVPIGGMQEVAIRNRDGNRSSVSSEGFCENDADVDILNDTLMVSSLRVDAGDTDSQEGGGSDSSSSGTSTSIGQIPNNMLKKMVVVPEMTLRNTHLKAASIESQSEDSDNSLRRTKRMLGLSVPTPVSGGMDDNAVFPDLNVLYPVGLINGSTVPLPLIGPLNLPVTADPFQPCTSSTPNKMAQQKTISASTSSEVQPVVLESEPGASGVSVAPPEDTEASRRPSKDDSFSSNSDSQQSGDEYNVYYYDPKALVNQPAGLEKPKPGSVKRDDKNNPLSTLSVFANLKKTEDPWDILFARAEGLHAHGHGKEACTLGVRLAEELLANPPNLMIELPPMPVKGKRKKQLVNPASHQLSCLASATLAKCAFLCTVLAENSEHSHLAFRVGLFGLEMARPPASTKPLEVKLANQETELVCLLKRIPLGHWELNVIRERAEQLKGGTLRSRGEALLPIMLASFLFEALAIPAPLGGREGLRCQLQGPGLRLPTDEALGFEAAVAALGLKANVSEADHPLLCEGTRRQRGDLAIVLLVHYKDDPRKVARIMDKLLDREIHQLVKTPIQSCFYSSHPPTKSQMTNRRKEESCCSEPVSCPIVSALGSSTDPQFVENTAISGQGSRPHSSTSAELEQGMAAISVSSPATNTGPQITTTRNKESRYKGKRVYPSIPNQPSEAGAHFMFELAKTVLTKAGGNSSTSLFTQASTSQNHHGPHRALHICAFQIGLYALGLHNCVSPNWLSRTYSSHVSWITGQAMEIGAPAILFLIDTWEGHLTPPEAVSIADRASRGCDPNIVRSAAELALSCLPHSHALNPNEIQRAILQCKEQSDLMLEQACLTVENAAKGGGVYPEVLFQVAKYWYELYMRHTPGGDHFLDNEGPHEAMALDSHGTLLALVEPPTGSLDLSQQISALPSSAAVQPVVVTTAPPPMYPPHPAVTTLAPLGVTMSVPYTVGPYSFAVQGIHPHHHHPHPHHFGTPMNHRAVALPPPPHLQMYLSPPAFQYPPHAANQQPAYASLPPTPANLQYYGTAVTLAPTTQGLRAATVTAGVNTGGNCPPQPQHHHMYPMPPQGANGMMPTQGNPQQQQPGLPPPTGMGPQPPQQVATVALQGPAGARPRQQLTQSQMRSLLAAYRVGMLALETLARRVHDDRPQAKYARNPPYGEDVKWLLRVAKKLGTQYLHQFCICAVNSIVSPFILHDVAIESAHYLSRNNPGLVMQHLRSALLPLVQKCQQMYIQCMHQKLYHLTTGDYEDFVNIVCSARSAFQTTPEGSTQFKEWLQSIRSLLPSSVVAEMPRHHHHHHHNNHPSSSPGWEGDGHLGGFSVGTRPWADSDNR</sequence>
<feature type="compositionally biased region" description="Pro residues" evidence="5">
    <location>
        <begin position="1685"/>
        <end position="1697"/>
    </location>
</feature>
<feature type="region of interest" description="Disordered" evidence="5">
    <location>
        <begin position="1237"/>
        <end position="1259"/>
    </location>
</feature>
<evidence type="ECO:0000256" key="2">
    <source>
        <dbReference type="ARBA" id="ARBA00022771"/>
    </source>
</evidence>
<feature type="region of interest" description="Disordered" evidence="5">
    <location>
        <begin position="650"/>
        <end position="676"/>
    </location>
</feature>
<feature type="compositionally biased region" description="Low complexity" evidence="5">
    <location>
        <begin position="469"/>
        <end position="478"/>
    </location>
</feature>
<dbReference type="InterPro" id="IPR007527">
    <property type="entry name" value="Znf_SWIM"/>
</dbReference>
<evidence type="ECO:0000256" key="3">
    <source>
        <dbReference type="ARBA" id="ARBA00022833"/>
    </source>
</evidence>
<keyword evidence="3" id="KW-0862">Zinc</keyword>
<name>A0A7R9NVC3_9NEOP</name>
<dbReference type="Pfam" id="PF21055">
    <property type="entry name" value="ZSWIM4-8_C"/>
    <property type="match status" value="1"/>
</dbReference>
<dbReference type="InterPro" id="IPR048370">
    <property type="entry name" value="ZSWIM4-8_C"/>
</dbReference>
<feature type="region of interest" description="Disordered" evidence="5">
    <location>
        <begin position="459"/>
        <end position="478"/>
    </location>
</feature>
<accession>A0A7R9NVC3</accession>
<keyword evidence="1" id="KW-0479">Metal-binding</keyword>
<evidence type="ECO:0000313" key="7">
    <source>
        <dbReference type="EMBL" id="CAD7457561.1"/>
    </source>
</evidence>
<evidence type="ECO:0000256" key="4">
    <source>
        <dbReference type="PROSITE-ProRule" id="PRU00325"/>
    </source>
</evidence>
<evidence type="ECO:0000256" key="5">
    <source>
        <dbReference type="SAM" id="MobiDB-lite"/>
    </source>
</evidence>